<dbReference type="SMART" id="SM00822">
    <property type="entry name" value="PKS_KR"/>
    <property type="match status" value="1"/>
</dbReference>
<dbReference type="CDD" id="cd05233">
    <property type="entry name" value="SDR_c"/>
    <property type="match status" value="1"/>
</dbReference>
<dbReference type="AlphaFoldDB" id="A0A2T4YYF7"/>
<dbReference type="SUPFAM" id="SSF51735">
    <property type="entry name" value="NAD(P)-binding Rossmann-fold domains"/>
    <property type="match status" value="1"/>
</dbReference>
<dbReference type="PRINTS" id="PR00081">
    <property type="entry name" value="GDHRDH"/>
</dbReference>
<proteinExistence type="inferred from homology"/>
<accession>A0A2T4YYF7</accession>
<dbReference type="RefSeq" id="WP_108178891.1">
    <property type="nucleotide sequence ID" value="NZ_PZZL01000009.1"/>
</dbReference>
<protein>
    <submittedName>
        <fullName evidence="5">NADP-dependent 3-hydroxy acid dehydrogenase YdfG</fullName>
    </submittedName>
</protein>
<evidence type="ECO:0000313" key="6">
    <source>
        <dbReference type="Proteomes" id="UP000241808"/>
    </source>
</evidence>
<dbReference type="GO" id="GO:0016491">
    <property type="term" value="F:oxidoreductase activity"/>
    <property type="evidence" value="ECO:0007669"/>
    <property type="project" value="UniProtKB-KW"/>
</dbReference>
<keyword evidence="3" id="KW-0520">NAD</keyword>
<evidence type="ECO:0000256" key="2">
    <source>
        <dbReference type="ARBA" id="ARBA00023002"/>
    </source>
</evidence>
<name>A0A2T4YYF7_9HYPH</name>
<dbReference type="Gene3D" id="3.40.50.720">
    <property type="entry name" value="NAD(P)-binding Rossmann-like Domain"/>
    <property type="match status" value="1"/>
</dbReference>
<dbReference type="InterPro" id="IPR057326">
    <property type="entry name" value="KR_dom"/>
</dbReference>
<dbReference type="PRINTS" id="PR00080">
    <property type="entry name" value="SDRFAMILY"/>
</dbReference>
<dbReference type="Pfam" id="PF13561">
    <property type="entry name" value="adh_short_C2"/>
    <property type="match status" value="1"/>
</dbReference>
<gene>
    <name evidence="5" type="ORF">C8P69_10975</name>
</gene>
<evidence type="ECO:0000256" key="1">
    <source>
        <dbReference type="ARBA" id="ARBA00006484"/>
    </source>
</evidence>
<dbReference type="InterPro" id="IPR036291">
    <property type="entry name" value="NAD(P)-bd_dom_sf"/>
</dbReference>
<dbReference type="InterPro" id="IPR002347">
    <property type="entry name" value="SDR_fam"/>
</dbReference>
<dbReference type="PANTHER" id="PTHR24321">
    <property type="entry name" value="DEHYDROGENASES, SHORT CHAIN"/>
    <property type="match status" value="1"/>
</dbReference>
<dbReference type="Proteomes" id="UP000241808">
    <property type="component" value="Unassembled WGS sequence"/>
</dbReference>
<evidence type="ECO:0000259" key="4">
    <source>
        <dbReference type="SMART" id="SM00822"/>
    </source>
</evidence>
<feature type="domain" description="Ketoreductase" evidence="4">
    <location>
        <begin position="10"/>
        <end position="194"/>
    </location>
</feature>
<organism evidence="5 6">
    <name type="scientific">Phreatobacter oligotrophus</name>
    <dbReference type="NCBI Taxonomy" id="1122261"/>
    <lineage>
        <taxon>Bacteria</taxon>
        <taxon>Pseudomonadati</taxon>
        <taxon>Pseudomonadota</taxon>
        <taxon>Alphaproteobacteria</taxon>
        <taxon>Hyphomicrobiales</taxon>
        <taxon>Phreatobacteraceae</taxon>
        <taxon>Phreatobacter</taxon>
    </lineage>
</organism>
<dbReference type="FunFam" id="3.40.50.720:FF:000084">
    <property type="entry name" value="Short-chain dehydrogenase reductase"/>
    <property type="match status" value="1"/>
</dbReference>
<sequence>MTERTSLQGKVALITGAAGAIGRATAILMAERGAAIVAVDRAGSDMAGLAAALPAASRFHAVTADVRQDAEVGAYAAAAVAAFGRIDIFVNNAGVEGVVAPVEAYPVDAFRQVIDINVIGVFLGLKHVLPVMYGQGSGVVVNMSSIAGLKGTPGLSAYTASKHAVIGITRSVAAEAGPRGVRVVSVNPGPIESRMMDSINAGQSTDRAAAHAAVAAMVPQQRYGRVEEVAELVAFLSSDAAAYCHGGIYSVDGGMCAV</sequence>
<comment type="caution">
    <text evidence="5">The sequence shown here is derived from an EMBL/GenBank/DDBJ whole genome shotgun (WGS) entry which is preliminary data.</text>
</comment>
<reference evidence="5 6" key="1">
    <citation type="submission" date="2018-04" db="EMBL/GenBank/DDBJ databases">
        <title>Genomic Encyclopedia of Archaeal and Bacterial Type Strains, Phase II (KMG-II): from individual species to whole genera.</title>
        <authorList>
            <person name="Goeker M."/>
        </authorList>
    </citation>
    <scope>NUCLEOTIDE SEQUENCE [LARGE SCALE GENOMIC DNA]</scope>
    <source>
        <strain evidence="5 6">DSM 25521</strain>
    </source>
</reference>
<dbReference type="EMBL" id="PZZL01000009">
    <property type="protein sequence ID" value="PTM51788.1"/>
    <property type="molecule type" value="Genomic_DNA"/>
</dbReference>
<keyword evidence="2" id="KW-0560">Oxidoreductase</keyword>
<dbReference type="PANTHER" id="PTHR24321:SF8">
    <property type="entry name" value="ESTRADIOL 17-BETA-DEHYDROGENASE 8-RELATED"/>
    <property type="match status" value="1"/>
</dbReference>
<dbReference type="OrthoDB" id="9779623at2"/>
<comment type="similarity">
    <text evidence="1">Belongs to the short-chain dehydrogenases/reductases (SDR) family.</text>
</comment>
<evidence type="ECO:0000256" key="3">
    <source>
        <dbReference type="ARBA" id="ARBA00023027"/>
    </source>
</evidence>
<dbReference type="PROSITE" id="PS00061">
    <property type="entry name" value="ADH_SHORT"/>
    <property type="match status" value="1"/>
</dbReference>
<dbReference type="InterPro" id="IPR020904">
    <property type="entry name" value="Sc_DH/Rdtase_CS"/>
</dbReference>
<evidence type="ECO:0000313" key="5">
    <source>
        <dbReference type="EMBL" id="PTM51788.1"/>
    </source>
</evidence>
<keyword evidence="6" id="KW-1185">Reference proteome</keyword>